<keyword evidence="6 7" id="KW-0460">Magnesium</keyword>
<dbReference type="InterPro" id="IPR040442">
    <property type="entry name" value="Pyrv_kinase-like_dom_sf"/>
</dbReference>
<evidence type="ECO:0000256" key="7">
    <source>
        <dbReference type="PIRNR" id="PIRNR000732"/>
    </source>
</evidence>
<dbReference type="PIRSF" id="PIRSF000732">
    <property type="entry name" value="PTS_enzyme_I"/>
    <property type="match status" value="1"/>
</dbReference>
<keyword evidence="5 7" id="KW-0418">Kinase</keyword>
<name>A0ABQ6CW12_9HYPH</name>
<organism evidence="11 12">
    <name type="scientific">Labrys miyagiensis</name>
    <dbReference type="NCBI Taxonomy" id="346912"/>
    <lineage>
        <taxon>Bacteria</taxon>
        <taxon>Pseudomonadati</taxon>
        <taxon>Pseudomonadota</taxon>
        <taxon>Alphaproteobacteria</taxon>
        <taxon>Hyphomicrobiales</taxon>
        <taxon>Xanthobacteraceae</taxon>
        <taxon>Labrys</taxon>
    </lineage>
</organism>
<evidence type="ECO:0000313" key="11">
    <source>
        <dbReference type="EMBL" id="GLS24008.1"/>
    </source>
</evidence>
<comment type="function">
    <text evidence="7">General (non sugar-specific) component of the phosphoenolpyruvate-dependent sugar phosphotransferase system (sugar PTS). This major carbohydrate active-transport system catalyzes the phosphorylation of incoming sugar substrates concomitantly with their translocation across the cell membrane. Enzyme I transfers the phosphoryl group from phosphoenolpyruvate (PEP) to the phosphoryl carrier protein (HPr).</text>
</comment>
<evidence type="ECO:0000256" key="6">
    <source>
        <dbReference type="ARBA" id="ARBA00022842"/>
    </source>
</evidence>
<dbReference type="InterPro" id="IPR008279">
    <property type="entry name" value="PEP-util_enz_mobile_dom"/>
</dbReference>
<dbReference type="Proteomes" id="UP001156882">
    <property type="component" value="Unassembled WGS sequence"/>
</dbReference>
<dbReference type="Pfam" id="PF05524">
    <property type="entry name" value="PEP-utilisers_N"/>
    <property type="match status" value="1"/>
</dbReference>
<dbReference type="PANTHER" id="PTHR46244:SF6">
    <property type="entry name" value="PHOSPHOENOLPYRUVATE-PROTEIN PHOSPHOTRANSFERASE"/>
    <property type="match status" value="1"/>
</dbReference>
<evidence type="ECO:0000256" key="4">
    <source>
        <dbReference type="ARBA" id="ARBA00022723"/>
    </source>
</evidence>
<dbReference type="Pfam" id="PF02896">
    <property type="entry name" value="PEP-utilizers_C"/>
    <property type="match status" value="1"/>
</dbReference>
<keyword evidence="12" id="KW-1185">Reference proteome</keyword>
<dbReference type="Gene3D" id="1.10.274.10">
    <property type="entry name" value="PtsI, HPr-binding domain"/>
    <property type="match status" value="1"/>
</dbReference>
<dbReference type="InterPro" id="IPR036637">
    <property type="entry name" value="Phosphohistidine_dom_sf"/>
</dbReference>
<sequence>MWQMTERRLTGRSASPGLAAGPVFVIGGPAPHRAPALLDEDGEAALRQAIDAALTDLVALVAKVDEEGADIIGFQIAMLEDEALSEGAFDAIAAGVSPTHAWRSALDAEILDYEHSEDPYFQARGVDLADIRDRVLAHLTGTAGPAHAPAGSILIGEEVAPSLFLSTDWSKGGGVALASGSPSSHVAMLARSRGIPMVTGLGPLGMAEYAILDGETGMVTLDPGPQALAGLAPALAASKQANAHAEELEAKPAFLSDGTRIEVMINIASPADIKGCSPEICDGIGLVRTEFLFEPGHPLPNEESQYAAYMAIAAWASGRPVTFRTLDAGGDKPVLGLTDASESNPFLGLRGLRLSLARPEAFRVQLRALTRAAVHHDIRIMLPMVTVPSEFAEASALLDAVVAGLVREGTACRRPPLGMMVEVPAAALGALRFAADFYSIGSNDLTQYTMAAARDISTVAALHDASNPAVLELMGRTVGAGRVRKVPVSICGDAAADMRLVPQLLGLGLTSLSVPPAFVGRVKAAIESFANV</sequence>
<comment type="similarity">
    <text evidence="2 7">Belongs to the PEP-utilizing enzyme family.</text>
</comment>
<keyword evidence="3 7" id="KW-0808">Transferase</keyword>
<evidence type="ECO:0000259" key="9">
    <source>
        <dbReference type="Pfam" id="PF02896"/>
    </source>
</evidence>
<dbReference type="SUPFAM" id="SSF47831">
    <property type="entry name" value="Enzyme I of the PEP:sugar phosphotransferase system HPr-binding (sub)domain"/>
    <property type="match status" value="1"/>
</dbReference>
<dbReference type="InterPro" id="IPR000121">
    <property type="entry name" value="PEP_util_C"/>
</dbReference>
<dbReference type="PANTHER" id="PTHR46244">
    <property type="entry name" value="PHOSPHOENOLPYRUVATE-PROTEIN PHOSPHOTRANSFERASE"/>
    <property type="match status" value="1"/>
</dbReference>
<protein>
    <recommendedName>
        <fullName evidence="7">Phosphoenolpyruvate-protein phosphotransferase</fullName>
        <ecNumber evidence="7">2.7.3.9</ecNumber>
    </recommendedName>
    <alternativeName>
        <fullName evidence="7">Phosphotransferase system, enzyme I</fullName>
    </alternativeName>
</protein>
<dbReference type="InterPro" id="IPR036618">
    <property type="entry name" value="PtsI_HPr-bd_sf"/>
</dbReference>
<dbReference type="Gene3D" id="3.20.20.60">
    <property type="entry name" value="Phosphoenolpyruvate-binding domains"/>
    <property type="match status" value="1"/>
</dbReference>
<keyword evidence="7" id="KW-0813">Transport</keyword>
<accession>A0ABQ6CW12</accession>
<dbReference type="InterPro" id="IPR008731">
    <property type="entry name" value="PTS_EIN"/>
</dbReference>
<keyword evidence="4 7" id="KW-0479">Metal-binding</keyword>
<keyword evidence="7" id="KW-0963">Cytoplasm</keyword>
<dbReference type="InterPro" id="IPR050499">
    <property type="entry name" value="PEP-utilizing_PTS_enzyme"/>
</dbReference>
<feature type="domain" description="PEP-utilising enzyme mobile" evidence="8">
    <location>
        <begin position="149"/>
        <end position="217"/>
    </location>
</feature>
<evidence type="ECO:0000256" key="1">
    <source>
        <dbReference type="ARBA" id="ARBA00001946"/>
    </source>
</evidence>
<dbReference type="SUPFAM" id="SSF52009">
    <property type="entry name" value="Phosphohistidine domain"/>
    <property type="match status" value="1"/>
</dbReference>
<evidence type="ECO:0000259" key="8">
    <source>
        <dbReference type="Pfam" id="PF00391"/>
    </source>
</evidence>
<dbReference type="PRINTS" id="PR01736">
    <property type="entry name" value="PHPHTRNFRASE"/>
</dbReference>
<dbReference type="EMBL" id="BSPC01000093">
    <property type="protein sequence ID" value="GLS24008.1"/>
    <property type="molecule type" value="Genomic_DNA"/>
</dbReference>
<evidence type="ECO:0000313" key="12">
    <source>
        <dbReference type="Proteomes" id="UP001156882"/>
    </source>
</evidence>
<dbReference type="InterPro" id="IPR024692">
    <property type="entry name" value="PTS_EI"/>
</dbReference>
<dbReference type="InterPro" id="IPR015813">
    <property type="entry name" value="Pyrv/PenolPyrv_kinase-like_dom"/>
</dbReference>
<dbReference type="SUPFAM" id="SSF51621">
    <property type="entry name" value="Phosphoenolpyruvate/pyruvate domain"/>
    <property type="match status" value="1"/>
</dbReference>
<dbReference type="Pfam" id="PF00391">
    <property type="entry name" value="PEP-utilizers"/>
    <property type="match status" value="1"/>
</dbReference>
<keyword evidence="7" id="KW-0598">Phosphotransferase system</keyword>
<comment type="cofactor">
    <cofactor evidence="1 7">
        <name>Mg(2+)</name>
        <dbReference type="ChEBI" id="CHEBI:18420"/>
    </cofactor>
</comment>
<comment type="subcellular location">
    <subcellularLocation>
        <location evidence="7">Cytoplasm</location>
    </subcellularLocation>
</comment>
<proteinExistence type="inferred from homology"/>
<dbReference type="EC" id="2.7.3.9" evidence="7"/>
<gene>
    <name evidence="11" type="ORF">GCM10007874_70290</name>
</gene>
<feature type="domain" description="Phosphotransferase system enzyme I N-terminal" evidence="10">
    <location>
        <begin position="10"/>
        <end position="124"/>
    </location>
</feature>
<keyword evidence="7" id="KW-0762">Sugar transport</keyword>
<comment type="caution">
    <text evidence="11">The sequence shown here is derived from an EMBL/GenBank/DDBJ whole genome shotgun (WGS) entry which is preliminary data.</text>
</comment>
<feature type="domain" description="PEP-utilising enzyme C-terminal" evidence="9">
    <location>
        <begin position="244"/>
        <end position="528"/>
    </location>
</feature>
<reference evidence="12" key="1">
    <citation type="journal article" date="2019" name="Int. J. Syst. Evol. Microbiol.">
        <title>The Global Catalogue of Microorganisms (GCM) 10K type strain sequencing project: providing services to taxonomists for standard genome sequencing and annotation.</title>
        <authorList>
            <consortium name="The Broad Institute Genomics Platform"/>
            <consortium name="The Broad Institute Genome Sequencing Center for Infectious Disease"/>
            <person name="Wu L."/>
            <person name="Ma J."/>
        </authorList>
    </citation>
    <scope>NUCLEOTIDE SEQUENCE [LARGE SCALE GENOMIC DNA]</scope>
    <source>
        <strain evidence="12">NBRC 101365</strain>
    </source>
</reference>
<evidence type="ECO:0000256" key="3">
    <source>
        <dbReference type="ARBA" id="ARBA00022679"/>
    </source>
</evidence>
<dbReference type="Gene3D" id="3.50.30.10">
    <property type="entry name" value="Phosphohistidine domain"/>
    <property type="match status" value="1"/>
</dbReference>
<evidence type="ECO:0000259" key="10">
    <source>
        <dbReference type="Pfam" id="PF05524"/>
    </source>
</evidence>
<comment type="catalytic activity">
    <reaction evidence="7">
        <text>L-histidyl-[protein] + phosphoenolpyruvate = N(pros)-phospho-L-histidyl-[protein] + pyruvate</text>
        <dbReference type="Rhea" id="RHEA:23880"/>
        <dbReference type="Rhea" id="RHEA-COMP:9745"/>
        <dbReference type="Rhea" id="RHEA-COMP:9746"/>
        <dbReference type="ChEBI" id="CHEBI:15361"/>
        <dbReference type="ChEBI" id="CHEBI:29979"/>
        <dbReference type="ChEBI" id="CHEBI:58702"/>
        <dbReference type="ChEBI" id="CHEBI:64837"/>
        <dbReference type="EC" id="2.7.3.9"/>
    </reaction>
</comment>
<evidence type="ECO:0000256" key="5">
    <source>
        <dbReference type="ARBA" id="ARBA00022777"/>
    </source>
</evidence>
<evidence type="ECO:0000256" key="2">
    <source>
        <dbReference type="ARBA" id="ARBA00007837"/>
    </source>
</evidence>